<dbReference type="PANTHER" id="PTHR43620:SF7">
    <property type="entry name" value="GLYCEROPHOSPHODIESTER PHOSPHODIESTERASE GDPD5-RELATED"/>
    <property type="match status" value="1"/>
</dbReference>
<dbReference type="GO" id="GO:0006629">
    <property type="term" value="P:lipid metabolic process"/>
    <property type="evidence" value="ECO:0007669"/>
    <property type="project" value="InterPro"/>
</dbReference>
<keyword evidence="5" id="KW-0378">Hydrolase</keyword>
<keyword evidence="3 7" id="KW-0732">Signal</keyword>
<evidence type="ECO:0000256" key="6">
    <source>
        <dbReference type="ARBA" id="ARBA00047512"/>
    </source>
</evidence>
<evidence type="ECO:0000256" key="2">
    <source>
        <dbReference type="ARBA" id="ARBA00012247"/>
    </source>
</evidence>
<dbReference type="RefSeq" id="WP_092090151.1">
    <property type="nucleotide sequence ID" value="NZ_FMZW01000070.1"/>
</dbReference>
<dbReference type="CDD" id="cd08560">
    <property type="entry name" value="GDPD_EcGlpQ_like_1"/>
    <property type="match status" value="1"/>
</dbReference>
<feature type="chain" id="PRO_5011591673" description="glycerophosphodiester phosphodiesterase" evidence="7">
    <location>
        <begin position="25"/>
        <end position="415"/>
    </location>
</feature>
<keyword evidence="4" id="KW-0319">Glycerol metabolism</keyword>
<feature type="domain" description="GP-PDE" evidence="8">
    <location>
        <begin position="66"/>
        <end position="387"/>
    </location>
</feature>
<dbReference type="EMBL" id="FMZW01000070">
    <property type="protein sequence ID" value="SDF73377.1"/>
    <property type="molecule type" value="Genomic_DNA"/>
</dbReference>
<evidence type="ECO:0000256" key="3">
    <source>
        <dbReference type="ARBA" id="ARBA00022729"/>
    </source>
</evidence>
<dbReference type="AlphaFoldDB" id="A0A1G7NHH4"/>
<evidence type="ECO:0000313" key="10">
    <source>
        <dbReference type="Proteomes" id="UP000199245"/>
    </source>
</evidence>
<name>A0A1G7NHH4_9BRAD</name>
<comment type="similarity">
    <text evidence="1">Belongs to the glycerophosphoryl diester phosphodiesterase family.</text>
</comment>
<dbReference type="EC" id="3.1.4.46" evidence="2"/>
<organism evidence="9 10">
    <name type="scientific">Bradyrhizobium brasilense</name>
    <dbReference type="NCBI Taxonomy" id="1419277"/>
    <lineage>
        <taxon>Bacteria</taxon>
        <taxon>Pseudomonadati</taxon>
        <taxon>Pseudomonadota</taxon>
        <taxon>Alphaproteobacteria</taxon>
        <taxon>Hyphomicrobiales</taxon>
        <taxon>Nitrobacteraceae</taxon>
        <taxon>Bradyrhizobium</taxon>
    </lineage>
</organism>
<dbReference type="Gene3D" id="3.20.20.190">
    <property type="entry name" value="Phosphatidylinositol (PI) phosphodiesterase"/>
    <property type="match status" value="1"/>
</dbReference>
<evidence type="ECO:0000256" key="4">
    <source>
        <dbReference type="ARBA" id="ARBA00022798"/>
    </source>
</evidence>
<evidence type="ECO:0000256" key="5">
    <source>
        <dbReference type="ARBA" id="ARBA00022801"/>
    </source>
</evidence>
<feature type="signal peptide" evidence="7">
    <location>
        <begin position="1"/>
        <end position="24"/>
    </location>
</feature>
<dbReference type="SUPFAM" id="SSF51695">
    <property type="entry name" value="PLC-like phosphodiesterases"/>
    <property type="match status" value="1"/>
</dbReference>
<evidence type="ECO:0000259" key="8">
    <source>
        <dbReference type="PROSITE" id="PS51704"/>
    </source>
</evidence>
<dbReference type="Proteomes" id="UP000199245">
    <property type="component" value="Unassembled WGS sequence"/>
</dbReference>
<evidence type="ECO:0000313" key="9">
    <source>
        <dbReference type="EMBL" id="SDF73377.1"/>
    </source>
</evidence>
<dbReference type="PANTHER" id="PTHR43620">
    <property type="entry name" value="GLYCEROPHOSPHORYL DIESTER PHOSPHODIESTERASE"/>
    <property type="match status" value="1"/>
</dbReference>
<accession>A0A1G7NHH4</accession>
<proteinExistence type="inferred from homology"/>
<evidence type="ECO:0000256" key="1">
    <source>
        <dbReference type="ARBA" id="ARBA00007277"/>
    </source>
</evidence>
<dbReference type="GO" id="GO:0008889">
    <property type="term" value="F:glycerophosphodiester phosphodiesterase activity"/>
    <property type="evidence" value="ECO:0007669"/>
    <property type="project" value="UniProtKB-EC"/>
</dbReference>
<dbReference type="Pfam" id="PF03009">
    <property type="entry name" value="GDPD"/>
    <property type="match status" value="1"/>
</dbReference>
<sequence length="415" mass="45130">MLARHRTALLSFLLALGAALPAAAGEIALPREAQLGPRPFYLVDRMKDGPLKQQLSQCIGPFHKTDFSIGHRGAALQFPEHSRESYLAAARMGAGVIECDVTFTRDRQLVCRHSQCDLHTTTNILTVPDLAAKCTQPFSPADPAAGGKASAKCCTSDITLAEFKRLTAKMDGFNPDARTPEGYQNGTPRWRTDLYANSGTLMSHDESIALIKSLGAKFTPELKAPEVAMPFDGDYTQETYASQMLAAYKAAGIPPSDVFPQSFSLKDILYWVKTEPDFAGQALYLEDRYEKAGLDPNRPETWKPSMQELKGSGVAILGPPIFAMLALNDKGEIVPSAYARAAKAAGLDLIGWSLERDGPLNRGGAFYHKSVKAAIDRDGDTLTVLDVLARQVGVRAMFSDWPATTTFYANCMGMK</sequence>
<reference evidence="9 10" key="1">
    <citation type="submission" date="2016-10" db="EMBL/GenBank/DDBJ databases">
        <authorList>
            <person name="de Groot N.N."/>
        </authorList>
    </citation>
    <scope>NUCLEOTIDE SEQUENCE [LARGE SCALE GENOMIC DNA]</scope>
    <source>
        <strain evidence="9 10">R5</strain>
    </source>
</reference>
<gene>
    <name evidence="9" type="ORF">SAMN05216337_107036</name>
</gene>
<evidence type="ECO:0000256" key="7">
    <source>
        <dbReference type="SAM" id="SignalP"/>
    </source>
</evidence>
<dbReference type="PROSITE" id="PS51704">
    <property type="entry name" value="GP_PDE"/>
    <property type="match status" value="1"/>
</dbReference>
<dbReference type="GO" id="GO:0006071">
    <property type="term" value="P:glycerol metabolic process"/>
    <property type="evidence" value="ECO:0007669"/>
    <property type="project" value="UniProtKB-KW"/>
</dbReference>
<dbReference type="InterPro" id="IPR030395">
    <property type="entry name" value="GP_PDE_dom"/>
</dbReference>
<dbReference type="InterPro" id="IPR017946">
    <property type="entry name" value="PLC-like_Pdiesterase_TIM-brl"/>
</dbReference>
<comment type="catalytic activity">
    <reaction evidence="6">
        <text>a sn-glycero-3-phosphodiester + H2O = an alcohol + sn-glycerol 3-phosphate + H(+)</text>
        <dbReference type="Rhea" id="RHEA:12969"/>
        <dbReference type="ChEBI" id="CHEBI:15377"/>
        <dbReference type="ChEBI" id="CHEBI:15378"/>
        <dbReference type="ChEBI" id="CHEBI:30879"/>
        <dbReference type="ChEBI" id="CHEBI:57597"/>
        <dbReference type="ChEBI" id="CHEBI:83408"/>
        <dbReference type="EC" id="3.1.4.46"/>
    </reaction>
</comment>
<protein>
    <recommendedName>
        <fullName evidence="2">glycerophosphodiester phosphodiesterase</fullName>
        <ecNumber evidence="2">3.1.4.46</ecNumber>
    </recommendedName>
</protein>